<dbReference type="RefSeq" id="WP_071503040.1">
    <property type="nucleotide sequence ID" value="NZ_MORL01000004.1"/>
</dbReference>
<dbReference type="InterPro" id="IPR005119">
    <property type="entry name" value="LysR_subst-bd"/>
</dbReference>
<keyword evidence="3" id="KW-0238">DNA-binding</keyword>
<evidence type="ECO:0000313" key="6">
    <source>
        <dbReference type="EMBL" id="OIN59357.1"/>
    </source>
</evidence>
<sequence>MISYKHEVFIEVARQLSFTKASQTLFISQSAISKQIQALEAFYKTGLFERKGNSIHLTPAGRLLYDRLLEARQLQQTLYQDMQALSQAFAPPLHMILGASTTISLYVLPRVLSAYLQQHPTLQLTLKNRNSENILKALLDHEIDLGVVEAASKANNITSTPFLTDEVIAVCSPTSPLKHQKLTIADLRHTPIALRETGSGTLAVVEQVLASHQIDLSELPVRVRLGGTEALKNFVRVDTAMAFLPRQAVAKELESGELIHLPIKDLQINRTFHFIQRRGTENQHALQDFIRFTKRFYAKPA</sequence>
<gene>
    <name evidence="6" type="ORF">BLX24_10280</name>
</gene>
<name>A0A1S2VKQ9_9BACT</name>
<proteinExistence type="inferred from homology"/>
<evidence type="ECO:0000256" key="4">
    <source>
        <dbReference type="ARBA" id="ARBA00023163"/>
    </source>
</evidence>
<evidence type="ECO:0000256" key="2">
    <source>
        <dbReference type="ARBA" id="ARBA00023015"/>
    </source>
</evidence>
<dbReference type="PROSITE" id="PS50931">
    <property type="entry name" value="HTH_LYSR"/>
    <property type="match status" value="1"/>
</dbReference>
<dbReference type="Pfam" id="PF00126">
    <property type="entry name" value="HTH_1"/>
    <property type="match status" value="1"/>
</dbReference>
<protein>
    <submittedName>
        <fullName evidence="6">LysR family transcriptional regulator</fullName>
    </submittedName>
</protein>
<evidence type="ECO:0000256" key="1">
    <source>
        <dbReference type="ARBA" id="ARBA00009437"/>
    </source>
</evidence>
<keyword evidence="2" id="KW-0805">Transcription regulation</keyword>
<evidence type="ECO:0000256" key="3">
    <source>
        <dbReference type="ARBA" id="ARBA00023125"/>
    </source>
</evidence>
<comment type="caution">
    <text evidence="6">The sequence shown here is derived from an EMBL/GenBank/DDBJ whole genome shotgun (WGS) entry which is preliminary data.</text>
</comment>
<comment type="similarity">
    <text evidence="1">Belongs to the LysR transcriptional regulatory family.</text>
</comment>
<evidence type="ECO:0000259" key="5">
    <source>
        <dbReference type="PROSITE" id="PS50931"/>
    </source>
</evidence>
<accession>A0A1S2VKQ9</accession>
<dbReference type="EMBL" id="MORL01000004">
    <property type="protein sequence ID" value="OIN59357.1"/>
    <property type="molecule type" value="Genomic_DNA"/>
</dbReference>
<dbReference type="GO" id="GO:0000976">
    <property type="term" value="F:transcription cis-regulatory region binding"/>
    <property type="evidence" value="ECO:0007669"/>
    <property type="project" value="TreeGrafter"/>
</dbReference>
<reference evidence="6 7" key="1">
    <citation type="submission" date="2016-10" db="EMBL/GenBank/DDBJ databases">
        <title>Arsenicibacter rosenii gen. nov., sp. nov., an efficient arsenic-methylating bacterium isolated from an arsenic-contaminated paddy soil.</title>
        <authorList>
            <person name="Huang K."/>
        </authorList>
    </citation>
    <scope>NUCLEOTIDE SEQUENCE [LARGE SCALE GENOMIC DNA]</scope>
    <source>
        <strain evidence="6 7">SM-1</strain>
    </source>
</reference>
<dbReference type="PRINTS" id="PR00039">
    <property type="entry name" value="HTHLYSR"/>
</dbReference>
<dbReference type="Gene3D" id="1.10.10.10">
    <property type="entry name" value="Winged helix-like DNA-binding domain superfamily/Winged helix DNA-binding domain"/>
    <property type="match status" value="1"/>
</dbReference>
<dbReference type="GO" id="GO:0003700">
    <property type="term" value="F:DNA-binding transcription factor activity"/>
    <property type="evidence" value="ECO:0007669"/>
    <property type="project" value="InterPro"/>
</dbReference>
<dbReference type="SUPFAM" id="SSF46785">
    <property type="entry name" value="Winged helix' DNA-binding domain"/>
    <property type="match status" value="1"/>
</dbReference>
<dbReference type="OrthoDB" id="9785745at2"/>
<dbReference type="InterPro" id="IPR036388">
    <property type="entry name" value="WH-like_DNA-bd_sf"/>
</dbReference>
<dbReference type="AlphaFoldDB" id="A0A1S2VKQ9"/>
<dbReference type="SUPFAM" id="SSF53850">
    <property type="entry name" value="Periplasmic binding protein-like II"/>
    <property type="match status" value="1"/>
</dbReference>
<dbReference type="Gene3D" id="3.40.190.290">
    <property type="match status" value="1"/>
</dbReference>
<dbReference type="InterPro" id="IPR036390">
    <property type="entry name" value="WH_DNA-bd_sf"/>
</dbReference>
<dbReference type="Proteomes" id="UP000181790">
    <property type="component" value="Unassembled WGS sequence"/>
</dbReference>
<dbReference type="Pfam" id="PF03466">
    <property type="entry name" value="LysR_substrate"/>
    <property type="match status" value="1"/>
</dbReference>
<organism evidence="6 7">
    <name type="scientific">Arsenicibacter rosenii</name>
    <dbReference type="NCBI Taxonomy" id="1750698"/>
    <lineage>
        <taxon>Bacteria</taxon>
        <taxon>Pseudomonadati</taxon>
        <taxon>Bacteroidota</taxon>
        <taxon>Cytophagia</taxon>
        <taxon>Cytophagales</taxon>
        <taxon>Spirosomataceae</taxon>
        <taxon>Arsenicibacter</taxon>
    </lineage>
</organism>
<dbReference type="PANTHER" id="PTHR30126">
    <property type="entry name" value="HTH-TYPE TRANSCRIPTIONAL REGULATOR"/>
    <property type="match status" value="1"/>
</dbReference>
<dbReference type="InterPro" id="IPR000847">
    <property type="entry name" value="LysR_HTH_N"/>
</dbReference>
<evidence type="ECO:0000313" key="7">
    <source>
        <dbReference type="Proteomes" id="UP000181790"/>
    </source>
</evidence>
<keyword evidence="4" id="KW-0804">Transcription</keyword>
<keyword evidence="7" id="KW-1185">Reference proteome</keyword>
<dbReference type="PANTHER" id="PTHR30126:SF39">
    <property type="entry name" value="HTH-TYPE TRANSCRIPTIONAL REGULATOR CYSL"/>
    <property type="match status" value="1"/>
</dbReference>
<feature type="domain" description="HTH lysR-type" evidence="5">
    <location>
        <begin position="1"/>
        <end position="58"/>
    </location>
</feature>